<evidence type="ECO:0000313" key="12">
    <source>
        <dbReference type="Proteomes" id="UP000196158"/>
    </source>
</evidence>
<evidence type="ECO:0000256" key="1">
    <source>
        <dbReference type="ARBA" id="ARBA00004477"/>
    </source>
</evidence>
<dbReference type="EMBL" id="FXLY01000009">
    <property type="protein sequence ID" value="SMN21777.1"/>
    <property type="molecule type" value="Genomic_DNA"/>
</dbReference>
<feature type="transmembrane region" description="Helical" evidence="10">
    <location>
        <begin position="344"/>
        <end position="363"/>
    </location>
</feature>
<dbReference type="GO" id="GO:0043048">
    <property type="term" value="P:dolichyl monophosphate biosynthetic process"/>
    <property type="evidence" value="ECO:0007669"/>
    <property type="project" value="TreeGrafter"/>
</dbReference>
<keyword evidence="9 10" id="KW-0472">Membrane</keyword>
<evidence type="ECO:0000256" key="7">
    <source>
        <dbReference type="ARBA" id="ARBA00022824"/>
    </source>
</evidence>
<evidence type="ECO:0000256" key="9">
    <source>
        <dbReference type="ARBA" id="ARBA00023136"/>
    </source>
</evidence>
<protein>
    <recommendedName>
        <fullName evidence="3">dolichol kinase</fullName>
        <ecNumber evidence="3">2.7.1.108</ecNumber>
    </recommendedName>
</protein>
<feature type="transmembrane region" description="Helical" evidence="10">
    <location>
        <begin position="288"/>
        <end position="310"/>
    </location>
</feature>
<feature type="transmembrane region" description="Helical" evidence="10">
    <location>
        <begin position="43"/>
        <end position="61"/>
    </location>
</feature>
<evidence type="ECO:0000256" key="3">
    <source>
        <dbReference type="ARBA" id="ARBA00012132"/>
    </source>
</evidence>
<feature type="transmembrane region" description="Helical" evidence="10">
    <location>
        <begin position="211"/>
        <end position="233"/>
    </location>
</feature>
<evidence type="ECO:0000256" key="2">
    <source>
        <dbReference type="ARBA" id="ARBA00010794"/>
    </source>
</evidence>
<comment type="subcellular location">
    <subcellularLocation>
        <location evidence="1">Endoplasmic reticulum membrane</location>
        <topology evidence="1">Multi-pass membrane protein</topology>
    </subcellularLocation>
</comment>
<evidence type="ECO:0000256" key="5">
    <source>
        <dbReference type="ARBA" id="ARBA00022692"/>
    </source>
</evidence>
<feature type="transmembrane region" description="Helical" evidence="10">
    <location>
        <begin position="102"/>
        <end position="126"/>
    </location>
</feature>
<keyword evidence="4" id="KW-0808">Transferase</keyword>
<dbReference type="PANTHER" id="PTHR13205:SF15">
    <property type="entry name" value="DOLICHOL KINASE"/>
    <property type="match status" value="1"/>
</dbReference>
<dbReference type="GO" id="GO:0005789">
    <property type="term" value="C:endoplasmic reticulum membrane"/>
    <property type="evidence" value="ECO:0007669"/>
    <property type="project" value="UniProtKB-SubCell"/>
</dbReference>
<organism evidence="11 12">
    <name type="scientific">Maudiozyma saulgeensis</name>
    <dbReference type="NCBI Taxonomy" id="1789683"/>
    <lineage>
        <taxon>Eukaryota</taxon>
        <taxon>Fungi</taxon>
        <taxon>Dikarya</taxon>
        <taxon>Ascomycota</taxon>
        <taxon>Saccharomycotina</taxon>
        <taxon>Saccharomycetes</taxon>
        <taxon>Saccharomycetales</taxon>
        <taxon>Saccharomycetaceae</taxon>
        <taxon>Maudiozyma</taxon>
    </lineage>
</organism>
<dbReference type="OrthoDB" id="377083at2759"/>
<dbReference type="EC" id="2.7.1.108" evidence="3"/>
<dbReference type="AlphaFoldDB" id="A0A1X7R7Y5"/>
<feature type="transmembrane region" description="Helical" evidence="10">
    <location>
        <begin position="245"/>
        <end position="268"/>
    </location>
</feature>
<accession>A0A1X7R7Y5</accession>
<dbReference type="PANTHER" id="PTHR13205">
    <property type="entry name" value="TRANSMEMBRANE PROTEIN 15-RELATED"/>
    <property type="match status" value="1"/>
</dbReference>
<feature type="transmembrane region" description="Helical" evidence="10">
    <location>
        <begin position="73"/>
        <end position="90"/>
    </location>
</feature>
<dbReference type="GO" id="GO:0004168">
    <property type="term" value="F:dolichol kinase activity"/>
    <property type="evidence" value="ECO:0007669"/>
    <property type="project" value="UniProtKB-EC"/>
</dbReference>
<keyword evidence="12" id="KW-1185">Reference proteome</keyword>
<sequence>MCAAETKICSGLDSMKRMKGTTHEECVVTSAKDLPVRSNTNMMFAKFVQGLIIAVTFGVLYYKNNKFDKDLKILNYCMSITSIFQAFILINNSNHNHRFELIYSIYLPFILSFCFNRSLTIINTILSLNVINYSYKNFNKSLIILTQILCCYVFDDHNINYLIIAIFMNFSLSAFLQMIGELKSLDYVDCNLFSILLTNIFYFNYDSISVPFRILHGTLSALFYVIIFNYVIFNIAKNWFNSHRYILSLVQSSVIIGGFPLLTNYFIHIPEQKSPLEWLLNYITDSPIRQYIFIGWLTLVATLVPTFMMFQSNVSLNTSRKVWHFLIFLMIIIPFKYDSEFVKIALAGIIPLFLCIEYIRYLKLEPMGAYLDLKLRSFADERDLKGPLIISYIYLILGISFPLLIYNSPVGLISLGIGDSLASIVGKKMGRYHWPQSDKTIEGTIAFVSSTFIICKILQSSLNYFQNISTLTIAIMCLLSGILEGNSILNDNILIPSFMLICEYIFTD</sequence>
<evidence type="ECO:0000313" key="11">
    <source>
        <dbReference type="EMBL" id="SMN21777.1"/>
    </source>
</evidence>
<dbReference type="InterPro" id="IPR032974">
    <property type="entry name" value="Polypren_kinase"/>
</dbReference>
<evidence type="ECO:0000256" key="4">
    <source>
        <dbReference type="ARBA" id="ARBA00022679"/>
    </source>
</evidence>
<keyword evidence="8 10" id="KW-1133">Transmembrane helix</keyword>
<evidence type="ECO:0000256" key="8">
    <source>
        <dbReference type="ARBA" id="ARBA00022989"/>
    </source>
</evidence>
<evidence type="ECO:0000256" key="6">
    <source>
        <dbReference type="ARBA" id="ARBA00022777"/>
    </source>
</evidence>
<name>A0A1X7R7Y5_9SACH</name>
<dbReference type="STRING" id="1789683.A0A1X7R7Y5"/>
<keyword evidence="6 11" id="KW-0418">Kinase</keyword>
<gene>
    <name evidence="11" type="ORF">KASA_0J00858G</name>
</gene>
<feature type="transmembrane region" description="Helical" evidence="10">
    <location>
        <begin position="322"/>
        <end position="338"/>
    </location>
</feature>
<proteinExistence type="inferred from homology"/>
<dbReference type="Proteomes" id="UP000196158">
    <property type="component" value="Unassembled WGS sequence"/>
</dbReference>
<comment type="similarity">
    <text evidence="2">Belongs to the polyprenol kinase family.</text>
</comment>
<reference evidence="11 12" key="1">
    <citation type="submission" date="2017-04" db="EMBL/GenBank/DDBJ databases">
        <authorList>
            <person name="Afonso C.L."/>
            <person name="Miller P.J."/>
            <person name="Scott M.A."/>
            <person name="Spackman E."/>
            <person name="Goraichik I."/>
            <person name="Dimitrov K.M."/>
            <person name="Suarez D.L."/>
            <person name="Swayne D.E."/>
        </authorList>
    </citation>
    <scope>NUCLEOTIDE SEQUENCE [LARGE SCALE GENOMIC DNA]</scope>
</reference>
<evidence type="ECO:0000256" key="10">
    <source>
        <dbReference type="SAM" id="Phobius"/>
    </source>
</evidence>
<feature type="transmembrane region" description="Helical" evidence="10">
    <location>
        <begin position="384"/>
        <end position="405"/>
    </location>
</feature>
<keyword evidence="7" id="KW-0256">Endoplasmic reticulum</keyword>
<feature type="transmembrane region" description="Helical" evidence="10">
    <location>
        <begin position="161"/>
        <end position="180"/>
    </location>
</feature>
<keyword evidence="5 10" id="KW-0812">Transmembrane</keyword>
<feature type="transmembrane region" description="Helical" evidence="10">
    <location>
        <begin position="465"/>
        <end position="483"/>
    </location>
</feature>